<keyword evidence="2" id="KW-0012">Acyltransferase</keyword>
<evidence type="ECO:0000313" key="5">
    <source>
        <dbReference type="EMBL" id="OAP54904.1"/>
    </source>
</evidence>
<dbReference type="PANTHER" id="PTHR13256">
    <property type="entry name" value="N-ACETYLTRANSFERASE 9"/>
    <property type="match status" value="1"/>
</dbReference>
<keyword evidence="1" id="KW-0808">Transferase</keyword>
<keyword evidence="4" id="KW-0812">Transmembrane</keyword>
<dbReference type="GO" id="GO:0008080">
    <property type="term" value="F:N-acetyltransferase activity"/>
    <property type="evidence" value="ECO:0007669"/>
    <property type="project" value="InterPro"/>
</dbReference>
<name>A0A178Z562_9EURO</name>
<dbReference type="RefSeq" id="XP_018688271.1">
    <property type="nucleotide sequence ID" value="XM_018842110.1"/>
</dbReference>
<comment type="caution">
    <text evidence="5">The sequence shown here is derived from an EMBL/GenBank/DDBJ whole genome shotgun (WGS) entry which is preliminary data.</text>
</comment>
<dbReference type="OrthoDB" id="5043642at2759"/>
<dbReference type="PANTHER" id="PTHR13256:SF16">
    <property type="entry name" value="ALPHA_BETA-TUBULIN-N-ACETYLTRANSFERASE 9"/>
    <property type="match status" value="1"/>
</dbReference>
<feature type="compositionally biased region" description="Basic and acidic residues" evidence="3">
    <location>
        <begin position="81"/>
        <end position="104"/>
    </location>
</feature>
<dbReference type="AlphaFoldDB" id="A0A178Z562"/>
<reference evidence="5 6" key="1">
    <citation type="submission" date="2016-04" db="EMBL/GenBank/DDBJ databases">
        <title>Draft genome of Fonsecaea erecta CBS 125763.</title>
        <authorList>
            <person name="Weiss V.A."/>
            <person name="Vicente V.A."/>
            <person name="Raittz R.T."/>
            <person name="Moreno L.F."/>
            <person name="De Souza E.M."/>
            <person name="Pedrosa F.O."/>
            <person name="Steffens M.B."/>
            <person name="Faoro H."/>
            <person name="Tadra-Sfeir M.Z."/>
            <person name="Najafzadeh M.J."/>
            <person name="Felipe M.S."/>
            <person name="Teixeira M."/>
            <person name="Sun J."/>
            <person name="Xi L."/>
            <person name="Gomes R."/>
            <person name="De Azevedo C.M."/>
            <person name="Salgado C.G."/>
            <person name="Da Silva M.B."/>
            <person name="Nascimento M.F."/>
            <person name="Queiroz-Telles F."/>
            <person name="Attili D.S."/>
            <person name="Gorbushina A."/>
        </authorList>
    </citation>
    <scope>NUCLEOTIDE SEQUENCE [LARGE SCALE GENOMIC DNA]</scope>
    <source>
        <strain evidence="5 6">CBS 125763</strain>
    </source>
</reference>
<sequence>MDGGLSTAAVIVLVLVLILSLTFFFLLPRRKLQEIQEATASEPLTLEEEYAMQRSWRDDGDKLTFIVCRPHQHHHHHHHRHDDERGNGCSVREEGELQTPREGRGGGGEGEEEEAEEPFDLHLQREVDAMVGDVNLFISTASTAEDGSEDENEHHPGFGQHVVVGELELMIAEAAHQGRGYGRAAVLAFLEYIARHEDQILAEFQREAVDEDDDHHHQHDSIAPSPSPSTAPGTLQLRHFDHICVKIGGTNLRSMALFESLAFRKTSDGPSYFGEYELRLSRAGLEDVLLAASHNDGGLLEGYCEAGAECGRTGNYYIVAADPFEITGKAT</sequence>
<evidence type="ECO:0000256" key="3">
    <source>
        <dbReference type="SAM" id="MobiDB-lite"/>
    </source>
</evidence>
<dbReference type="Proteomes" id="UP000078343">
    <property type="component" value="Unassembled WGS sequence"/>
</dbReference>
<evidence type="ECO:0000256" key="1">
    <source>
        <dbReference type="ARBA" id="ARBA00022679"/>
    </source>
</evidence>
<feature type="region of interest" description="Disordered" evidence="3">
    <location>
        <begin position="209"/>
        <end position="232"/>
    </location>
</feature>
<gene>
    <name evidence="5" type="ORF">AYL99_10604</name>
</gene>
<keyword evidence="6" id="KW-1185">Reference proteome</keyword>
<protein>
    <submittedName>
        <fullName evidence="5">Uncharacterized protein</fullName>
    </submittedName>
</protein>
<dbReference type="SUPFAM" id="SSF55729">
    <property type="entry name" value="Acyl-CoA N-acyltransferases (Nat)"/>
    <property type="match status" value="1"/>
</dbReference>
<evidence type="ECO:0000256" key="2">
    <source>
        <dbReference type="ARBA" id="ARBA00023315"/>
    </source>
</evidence>
<feature type="region of interest" description="Disordered" evidence="3">
    <location>
        <begin position="73"/>
        <end position="118"/>
    </location>
</feature>
<evidence type="ECO:0000256" key="4">
    <source>
        <dbReference type="SAM" id="Phobius"/>
    </source>
</evidence>
<accession>A0A178Z562</accession>
<feature type="compositionally biased region" description="Low complexity" evidence="3">
    <location>
        <begin position="221"/>
        <end position="232"/>
    </location>
</feature>
<dbReference type="InterPro" id="IPR016181">
    <property type="entry name" value="Acyl_CoA_acyltransferase"/>
</dbReference>
<dbReference type="InterPro" id="IPR039135">
    <property type="entry name" value="NAT9-like"/>
</dbReference>
<dbReference type="STRING" id="1367422.A0A178Z562"/>
<keyword evidence="4" id="KW-0472">Membrane</keyword>
<organism evidence="5 6">
    <name type="scientific">Fonsecaea erecta</name>
    <dbReference type="NCBI Taxonomy" id="1367422"/>
    <lineage>
        <taxon>Eukaryota</taxon>
        <taxon>Fungi</taxon>
        <taxon>Dikarya</taxon>
        <taxon>Ascomycota</taxon>
        <taxon>Pezizomycotina</taxon>
        <taxon>Eurotiomycetes</taxon>
        <taxon>Chaetothyriomycetidae</taxon>
        <taxon>Chaetothyriales</taxon>
        <taxon>Herpotrichiellaceae</taxon>
        <taxon>Fonsecaea</taxon>
    </lineage>
</organism>
<feature type="transmembrane region" description="Helical" evidence="4">
    <location>
        <begin position="6"/>
        <end position="27"/>
    </location>
</feature>
<keyword evidence="4" id="KW-1133">Transmembrane helix</keyword>
<feature type="compositionally biased region" description="Basic and acidic residues" evidence="3">
    <location>
        <begin position="209"/>
        <end position="220"/>
    </location>
</feature>
<feature type="compositionally biased region" description="Acidic residues" evidence="3">
    <location>
        <begin position="109"/>
        <end position="118"/>
    </location>
</feature>
<dbReference type="EMBL" id="LVYI01000012">
    <property type="protein sequence ID" value="OAP54904.1"/>
    <property type="molecule type" value="Genomic_DNA"/>
</dbReference>
<dbReference type="Gene3D" id="3.40.630.30">
    <property type="match status" value="1"/>
</dbReference>
<proteinExistence type="predicted"/>
<dbReference type="GeneID" id="30014772"/>
<evidence type="ECO:0000313" key="6">
    <source>
        <dbReference type="Proteomes" id="UP000078343"/>
    </source>
</evidence>